<dbReference type="SUPFAM" id="SSF48029">
    <property type="entry name" value="FliG"/>
    <property type="match status" value="2"/>
</dbReference>
<keyword evidence="13" id="KW-0969">Cilium</keyword>
<reference evidence="13 14" key="1">
    <citation type="submission" date="2018-03" db="EMBL/GenBank/DDBJ databases">
        <title>Genome sequence of Clostridium thermopalmarium DSM 5974.</title>
        <authorList>
            <person name="Poehlein A."/>
            <person name="Daniel R."/>
        </authorList>
    </citation>
    <scope>NUCLEOTIDE SEQUENCE [LARGE SCALE GENOMIC DNA]</scope>
    <source>
        <strain evidence="13 14">DSM 5974</strain>
    </source>
</reference>
<keyword evidence="7" id="KW-0283">Flagellar rotation</keyword>
<comment type="similarity">
    <text evidence="3">Belongs to the FliG family.</text>
</comment>
<evidence type="ECO:0000313" key="14">
    <source>
        <dbReference type="Proteomes" id="UP000239614"/>
    </source>
</evidence>
<dbReference type="Pfam" id="PF14842">
    <property type="entry name" value="FliG_N"/>
    <property type="match status" value="1"/>
</dbReference>
<keyword evidence="5" id="KW-1003">Cell membrane</keyword>
<evidence type="ECO:0000256" key="3">
    <source>
        <dbReference type="ARBA" id="ARBA00010299"/>
    </source>
</evidence>
<dbReference type="NCBIfam" id="TIGR00207">
    <property type="entry name" value="fliG"/>
    <property type="match status" value="1"/>
</dbReference>
<feature type="domain" description="Flagellar motor switch protein FliG C-terminal" evidence="10">
    <location>
        <begin position="225"/>
        <end position="331"/>
    </location>
</feature>
<dbReference type="PANTHER" id="PTHR30534:SF0">
    <property type="entry name" value="FLAGELLAR MOTOR SWITCH PROTEIN FLIG"/>
    <property type="match status" value="1"/>
</dbReference>
<organism evidence="13 14">
    <name type="scientific">Clostridium thermopalmarium DSM 5974</name>
    <dbReference type="NCBI Taxonomy" id="1121340"/>
    <lineage>
        <taxon>Bacteria</taxon>
        <taxon>Bacillati</taxon>
        <taxon>Bacillota</taxon>
        <taxon>Clostridia</taxon>
        <taxon>Eubacteriales</taxon>
        <taxon>Clostridiaceae</taxon>
        <taxon>Clostridium</taxon>
    </lineage>
</organism>
<evidence type="ECO:0000259" key="10">
    <source>
        <dbReference type="Pfam" id="PF01706"/>
    </source>
</evidence>
<sequence>MMTRMAKENKLTGVQKAAILFITLGPEIASGIIKRMTDSEIQKITYEIANITAVKQEQRAEILKEFVEMNRAKDYILEGGFEYAKTLLGKALGSQRANEILEKVTEATQQYRPFAIARKADAHQLLNIISNEHPQTIALILCYLQPDKAGQIIGELPEDIQTEVAFRIASMDNTSPMVIKEIEKVLNSKLSSVVRTDMTTIGGVSTLVDILNQVDRTTEKNITEGLEREDPDLAEKIKQSMFVFEDIITLDDISIQRVLREVESKDLALALKGCSEEVANCIFRNQSKRAAASLKEDIEFLGPVRLMDVEKAQQKIVSIIRRLEDAGEIILSRGGEDAIIL</sequence>
<accession>A0A2T0AWN5</accession>
<evidence type="ECO:0000259" key="12">
    <source>
        <dbReference type="Pfam" id="PF14842"/>
    </source>
</evidence>
<dbReference type="Pfam" id="PF01706">
    <property type="entry name" value="FliG_C"/>
    <property type="match status" value="1"/>
</dbReference>
<dbReference type="PANTHER" id="PTHR30534">
    <property type="entry name" value="FLAGELLAR MOTOR SWITCH PROTEIN FLIG"/>
    <property type="match status" value="1"/>
</dbReference>
<dbReference type="Gene3D" id="1.10.220.30">
    <property type="match status" value="3"/>
</dbReference>
<feature type="domain" description="Flagellar motor switch protein FliG middle" evidence="11">
    <location>
        <begin position="123"/>
        <end position="195"/>
    </location>
</feature>
<evidence type="ECO:0000256" key="4">
    <source>
        <dbReference type="ARBA" id="ARBA00021870"/>
    </source>
</evidence>
<gene>
    <name evidence="13" type="primary">fliG</name>
    <name evidence="13" type="ORF">CPAL_06740</name>
</gene>
<evidence type="ECO:0000256" key="6">
    <source>
        <dbReference type="ARBA" id="ARBA00022500"/>
    </source>
</evidence>
<dbReference type="InterPro" id="IPR023087">
    <property type="entry name" value="Flg_Motor_Flig_C"/>
</dbReference>
<evidence type="ECO:0000256" key="9">
    <source>
        <dbReference type="ARBA" id="ARBA00023143"/>
    </source>
</evidence>
<comment type="caution">
    <text evidence="13">The sequence shown here is derived from an EMBL/GenBank/DDBJ whole genome shotgun (WGS) entry which is preliminary data.</text>
</comment>
<dbReference type="InterPro" id="IPR011002">
    <property type="entry name" value="FliG_a-hlx"/>
</dbReference>
<evidence type="ECO:0000256" key="1">
    <source>
        <dbReference type="ARBA" id="ARBA00004117"/>
    </source>
</evidence>
<dbReference type="PRINTS" id="PR00954">
    <property type="entry name" value="FLGMOTORFLIG"/>
</dbReference>
<dbReference type="GO" id="GO:0006935">
    <property type="term" value="P:chemotaxis"/>
    <property type="evidence" value="ECO:0007669"/>
    <property type="project" value="UniProtKB-KW"/>
</dbReference>
<comment type="subcellular location">
    <subcellularLocation>
        <location evidence="1">Bacterial flagellum basal body</location>
    </subcellularLocation>
    <subcellularLocation>
        <location evidence="2">Cell membrane</location>
        <topology evidence="2">Peripheral membrane protein</topology>
        <orientation evidence="2">Cytoplasmic side</orientation>
    </subcellularLocation>
</comment>
<dbReference type="Proteomes" id="UP000239614">
    <property type="component" value="Unassembled WGS sequence"/>
</dbReference>
<keyword evidence="8" id="KW-0472">Membrane</keyword>
<keyword evidence="6" id="KW-0145">Chemotaxis</keyword>
<dbReference type="InterPro" id="IPR028263">
    <property type="entry name" value="FliG_N"/>
</dbReference>
<dbReference type="AlphaFoldDB" id="A0A2T0AWN5"/>
<dbReference type="GO" id="GO:0071973">
    <property type="term" value="P:bacterial-type flagellum-dependent cell motility"/>
    <property type="evidence" value="ECO:0007669"/>
    <property type="project" value="InterPro"/>
</dbReference>
<evidence type="ECO:0000256" key="7">
    <source>
        <dbReference type="ARBA" id="ARBA00022779"/>
    </source>
</evidence>
<dbReference type="PIRSF" id="PIRSF003161">
    <property type="entry name" value="FliG"/>
    <property type="match status" value="1"/>
</dbReference>
<dbReference type="GO" id="GO:0005886">
    <property type="term" value="C:plasma membrane"/>
    <property type="evidence" value="ECO:0007669"/>
    <property type="project" value="UniProtKB-SubCell"/>
</dbReference>
<dbReference type="InterPro" id="IPR000090">
    <property type="entry name" value="Flg_Motor_Flig"/>
</dbReference>
<keyword evidence="9" id="KW-0975">Bacterial flagellum</keyword>
<dbReference type="GO" id="GO:0009425">
    <property type="term" value="C:bacterial-type flagellum basal body"/>
    <property type="evidence" value="ECO:0007669"/>
    <property type="project" value="UniProtKB-SubCell"/>
</dbReference>
<keyword evidence="13" id="KW-0966">Cell projection</keyword>
<name>A0A2T0AWN5_9CLOT</name>
<keyword evidence="14" id="KW-1185">Reference proteome</keyword>
<evidence type="ECO:0000256" key="5">
    <source>
        <dbReference type="ARBA" id="ARBA00022475"/>
    </source>
</evidence>
<evidence type="ECO:0000256" key="8">
    <source>
        <dbReference type="ARBA" id="ARBA00023136"/>
    </source>
</evidence>
<keyword evidence="13" id="KW-0282">Flagellum</keyword>
<dbReference type="GO" id="GO:0003774">
    <property type="term" value="F:cytoskeletal motor activity"/>
    <property type="evidence" value="ECO:0007669"/>
    <property type="project" value="InterPro"/>
</dbReference>
<protein>
    <recommendedName>
        <fullName evidence="4">Flagellar motor switch protein FliG</fullName>
    </recommendedName>
</protein>
<evidence type="ECO:0000256" key="2">
    <source>
        <dbReference type="ARBA" id="ARBA00004413"/>
    </source>
</evidence>
<dbReference type="Pfam" id="PF14841">
    <property type="entry name" value="FliG_M"/>
    <property type="match status" value="1"/>
</dbReference>
<dbReference type="FunFam" id="1.10.220.30:FF:000001">
    <property type="entry name" value="Flagellar motor switch protein FliG"/>
    <property type="match status" value="1"/>
</dbReference>
<proteinExistence type="inferred from homology"/>
<evidence type="ECO:0000259" key="11">
    <source>
        <dbReference type="Pfam" id="PF14841"/>
    </source>
</evidence>
<dbReference type="InterPro" id="IPR032779">
    <property type="entry name" value="FliG_M"/>
</dbReference>
<evidence type="ECO:0000313" key="13">
    <source>
        <dbReference type="EMBL" id="PRR75122.1"/>
    </source>
</evidence>
<dbReference type="EMBL" id="PVXN01000012">
    <property type="protein sequence ID" value="PRR75122.1"/>
    <property type="molecule type" value="Genomic_DNA"/>
</dbReference>
<feature type="domain" description="Flagellar motor switch protein FliG N-terminal" evidence="12">
    <location>
        <begin position="10"/>
        <end position="114"/>
    </location>
</feature>